<accession>A0ABX0IJY7</accession>
<gene>
    <name evidence="9" type="ORF">GMI68_03180</name>
</gene>
<keyword evidence="10" id="KW-1185">Reference proteome</keyword>
<keyword evidence="4 6" id="KW-0472">Membrane</keyword>
<evidence type="ECO:0000259" key="8">
    <source>
        <dbReference type="Pfam" id="PF00662"/>
    </source>
</evidence>
<feature type="transmembrane region" description="Helical" evidence="6">
    <location>
        <begin position="6"/>
        <end position="22"/>
    </location>
</feature>
<evidence type="ECO:0000259" key="7">
    <source>
        <dbReference type="Pfam" id="PF00361"/>
    </source>
</evidence>
<feature type="transmembrane region" description="Helical" evidence="6">
    <location>
        <begin position="29"/>
        <end position="57"/>
    </location>
</feature>
<dbReference type="Pfam" id="PF00361">
    <property type="entry name" value="Proton_antipo_M"/>
    <property type="match status" value="1"/>
</dbReference>
<dbReference type="InterPro" id="IPR001516">
    <property type="entry name" value="Proton_antipo_N"/>
</dbReference>
<organism evidence="9 10">
    <name type="scientific">Xiamenia xianingshaonis</name>
    <dbReference type="NCBI Taxonomy" id="2682776"/>
    <lineage>
        <taxon>Bacteria</taxon>
        <taxon>Bacillati</taxon>
        <taxon>Actinomycetota</taxon>
        <taxon>Coriobacteriia</taxon>
        <taxon>Eggerthellales</taxon>
        <taxon>Eggerthellaceae</taxon>
        <taxon>Xiamenia</taxon>
    </lineage>
</organism>
<keyword evidence="2 5" id="KW-0812">Transmembrane</keyword>
<feature type="transmembrane region" description="Helical" evidence="6">
    <location>
        <begin position="628"/>
        <end position="651"/>
    </location>
</feature>
<feature type="domain" description="NADH-Ubiquinone oxidoreductase (complex I) chain 5 N-terminal" evidence="8">
    <location>
        <begin position="113"/>
        <end position="149"/>
    </location>
</feature>
<dbReference type="EMBL" id="WPCR01000003">
    <property type="protein sequence ID" value="NHM13785.1"/>
    <property type="molecule type" value="Genomic_DNA"/>
</dbReference>
<evidence type="ECO:0000256" key="4">
    <source>
        <dbReference type="ARBA" id="ARBA00023136"/>
    </source>
</evidence>
<proteinExistence type="predicted"/>
<feature type="transmembrane region" description="Helical" evidence="6">
    <location>
        <begin position="554"/>
        <end position="574"/>
    </location>
</feature>
<feature type="transmembrane region" description="Helical" evidence="6">
    <location>
        <begin position="375"/>
        <end position="400"/>
    </location>
</feature>
<name>A0ABX0IJY7_9ACTN</name>
<dbReference type="PRINTS" id="PR01434">
    <property type="entry name" value="NADHDHGNASE5"/>
</dbReference>
<feature type="transmembrane region" description="Helical" evidence="6">
    <location>
        <begin position="186"/>
        <end position="207"/>
    </location>
</feature>
<sequence>MAMIGFLILFPLAVALVLLLVRQNQARNVIVCASAAAIAVASIGFCLANLGAGWVGLQFHTPIVDYACMAISVALAAIILYFGILYRNVPTIVLAVVQVIGSAVFELGFAHGVHVAESLYYDSLSLLMTFIIGVVGTGICVYALGYMEDFQAHQPEGSKDRRPMFFAIMFAFLSAMYLIVFSNNMLWMFTGWEVTTVCSFLLIGFTRTDEAIKNAFRQIIMNIIGGIAFLVALYCIVLQMGTLSLRDFIEAGSAYPLIVMLPVCCLALAGLTKAAQMPFHTWLLGAMVAPTPTSALLHSSTMVKAGVFLLVKLAPVFNVCPLPSIMVVLVGGITFLLCSFMAISQSNAKRVLAYSTIANLGLIVACAGVGTPEAVWAACFLILFHAIAKSLLFLCVGTAEHHIGSRNIEDMDLLFERMPRLARFMMLGIMVMFIAPLGMLMAKWATLVSFADSGQIALVIILGFGSAATFFFWAKWLGKLAGIAACDKNVELDVHKSEWTALMLMVVLAVLACVGLPIISTVLIEPYVYSVAAVVANPTLMALYAFGGQDISGTNLWISALLAIIVIVMLFAGVGRRGKEKPAQIYLAGASVDNSRRTFRNSLSGETAATSRNWYLDSTFGEARIKPVGEWMCGILIVIALVLSTTGLPILM</sequence>
<evidence type="ECO:0000256" key="3">
    <source>
        <dbReference type="ARBA" id="ARBA00022989"/>
    </source>
</evidence>
<feature type="transmembrane region" description="Helical" evidence="6">
    <location>
        <begin position="124"/>
        <end position="144"/>
    </location>
</feature>
<evidence type="ECO:0000256" key="6">
    <source>
        <dbReference type="SAM" id="Phobius"/>
    </source>
</evidence>
<evidence type="ECO:0000313" key="9">
    <source>
        <dbReference type="EMBL" id="NHM13785.1"/>
    </source>
</evidence>
<feature type="transmembrane region" description="Helical" evidence="6">
    <location>
        <begin position="421"/>
        <end position="444"/>
    </location>
</feature>
<dbReference type="Pfam" id="PF00662">
    <property type="entry name" value="Proton_antipo_N"/>
    <property type="match status" value="1"/>
</dbReference>
<protein>
    <submittedName>
        <fullName evidence="9">NADH-quinone oxidoreductase subunit L</fullName>
    </submittedName>
</protein>
<feature type="transmembrane region" description="Helical" evidence="6">
    <location>
        <begin position="351"/>
        <end position="369"/>
    </location>
</feature>
<feature type="transmembrane region" description="Helical" evidence="6">
    <location>
        <begin position="456"/>
        <end position="478"/>
    </location>
</feature>
<feature type="domain" description="NADH:quinone oxidoreductase/Mrp antiporter transmembrane" evidence="7">
    <location>
        <begin position="182"/>
        <end position="466"/>
    </location>
</feature>
<feature type="transmembrane region" description="Helical" evidence="6">
    <location>
        <begin position="499"/>
        <end position="520"/>
    </location>
</feature>
<dbReference type="PANTHER" id="PTHR43373:SF1">
    <property type="entry name" value="NA(+)_H(+) ANTIPORTER SUBUNIT A"/>
    <property type="match status" value="1"/>
</dbReference>
<dbReference type="PANTHER" id="PTHR43373">
    <property type="entry name" value="NA(+)/H(+) ANTIPORTER SUBUNIT"/>
    <property type="match status" value="1"/>
</dbReference>
<feature type="transmembrane region" description="Helical" evidence="6">
    <location>
        <begin position="63"/>
        <end position="85"/>
    </location>
</feature>
<keyword evidence="3 6" id="KW-1133">Transmembrane helix</keyword>
<comment type="caution">
    <text evidence="9">The sequence shown here is derived from an EMBL/GenBank/DDBJ whole genome shotgun (WGS) entry which is preliminary data.</text>
</comment>
<dbReference type="InterPro" id="IPR050616">
    <property type="entry name" value="CPA3_Na-H_Antiporter_A"/>
</dbReference>
<dbReference type="InterPro" id="IPR001750">
    <property type="entry name" value="ND/Mrp_TM"/>
</dbReference>
<evidence type="ECO:0000256" key="1">
    <source>
        <dbReference type="ARBA" id="ARBA00004127"/>
    </source>
</evidence>
<feature type="transmembrane region" description="Helical" evidence="6">
    <location>
        <begin position="92"/>
        <end position="112"/>
    </location>
</feature>
<comment type="subcellular location">
    <subcellularLocation>
        <location evidence="1">Endomembrane system</location>
        <topology evidence="1">Multi-pass membrane protein</topology>
    </subcellularLocation>
    <subcellularLocation>
        <location evidence="5">Membrane</location>
        <topology evidence="5">Multi-pass membrane protein</topology>
    </subcellularLocation>
</comment>
<evidence type="ECO:0000256" key="2">
    <source>
        <dbReference type="ARBA" id="ARBA00022692"/>
    </source>
</evidence>
<feature type="transmembrane region" description="Helical" evidence="6">
    <location>
        <begin position="526"/>
        <end position="547"/>
    </location>
</feature>
<evidence type="ECO:0000256" key="5">
    <source>
        <dbReference type="RuleBase" id="RU000320"/>
    </source>
</evidence>
<feature type="transmembrane region" description="Helical" evidence="6">
    <location>
        <begin position="283"/>
        <end position="310"/>
    </location>
</feature>
<feature type="transmembrane region" description="Helical" evidence="6">
    <location>
        <begin position="253"/>
        <end position="271"/>
    </location>
</feature>
<reference evidence="9 10" key="1">
    <citation type="submission" date="2019-11" db="EMBL/GenBank/DDBJ databases">
        <title>Eggerthellaceae novel genus isolated from the rectal contents of marmort.</title>
        <authorList>
            <person name="Zhang G."/>
        </authorList>
    </citation>
    <scope>NUCLEOTIDE SEQUENCE [LARGE SCALE GENOMIC DNA]</scope>
    <source>
        <strain evidence="10">zg-886</strain>
    </source>
</reference>
<feature type="transmembrane region" description="Helical" evidence="6">
    <location>
        <begin position="164"/>
        <end position="180"/>
    </location>
</feature>
<feature type="transmembrane region" description="Helical" evidence="6">
    <location>
        <begin position="322"/>
        <end position="344"/>
    </location>
</feature>
<dbReference type="Proteomes" id="UP000636394">
    <property type="component" value="Unassembled WGS sequence"/>
</dbReference>
<evidence type="ECO:0000313" key="10">
    <source>
        <dbReference type="Proteomes" id="UP000636394"/>
    </source>
</evidence>
<feature type="transmembrane region" description="Helical" evidence="6">
    <location>
        <begin position="219"/>
        <end position="241"/>
    </location>
</feature>